<evidence type="ECO:0000313" key="3">
    <source>
        <dbReference type="Proteomes" id="UP000002705"/>
    </source>
</evidence>
<protein>
    <submittedName>
        <fullName evidence="2">Flp/Fap pilin component</fullName>
    </submittedName>
</protein>
<keyword evidence="3" id="KW-1185">Reference proteome</keyword>
<dbReference type="EMBL" id="CP000152">
    <property type="protein sequence ID" value="ABB12173.1"/>
    <property type="molecule type" value="Genomic_DNA"/>
</dbReference>
<feature type="transmembrane region" description="Helical" evidence="1">
    <location>
        <begin position="53"/>
        <end position="71"/>
    </location>
</feature>
<dbReference type="Proteomes" id="UP000002705">
    <property type="component" value="Chromosome 2"/>
</dbReference>
<evidence type="ECO:0000313" key="2">
    <source>
        <dbReference type="EMBL" id="ABB12173.1"/>
    </source>
</evidence>
<evidence type="ECO:0000256" key="1">
    <source>
        <dbReference type="SAM" id="Phobius"/>
    </source>
</evidence>
<keyword evidence="1" id="KW-1133">Transmembrane helix</keyword>
<organism evidence="2 3">
    <name type="scientific">Burkholderia lata (strain ATCC 17760 / DSM 23089 / LMG 22485 / NCIMB 9086 / R18194 / 383)</name>
    <dbReference type="NCBI Taxonomy" id="482957"/>
    <lineage>
        <taxon>Bacteria</taxon>
        <taxon>Pseudomonadati</taxon>
        <taxon>Pseudomonadota</taxon>
        <taxon>Betaproteobacteria</taxon>
        <taxon>Burkholderiales</taxon>
        <taxon>Burkholderiaceae</taxon>
        <taxon>Burkholderia</taxon>
        <taxon>Burkholderia cepacia complex</taxon>
    </lineage>
</organism>
<dbReference type="PATRIC" id="fig|482957.22.peg.5808"/>
<gene>
    <name evidence="2" type="ordered locus">Bcep18194_B2060</name>
</gene>
<accession>Q394E3</accession>
<proteinExistence type="predicted"/>
<keyword evidence="1" id="KW-0472">Membrane</keyword>
<reference evidence="2" key="1">
    <citation type="submission" date="2005-10" db="EMBL/GenBank/DDBJ databases">
        <title>Complete sequence of chromosome 2 of Burkholderia sp. 383.</title>
        <authorList>
            <consortium name="US DOE Joint Genome Institute"/>
            <person name="Copeland A."/>
            <person name="Lucas S."/>
            <person name="Lapidus A."/>
            <person name="Barry K."/>
            <person name="Detter J.C."/>
            <person name="Glavina T."/>
            <person name="Hammon N."/>
            <person name="Israni S."/>
            <person name="Pitluck S."/>
            <person name="Chain P."/>
            <person name="Malfatti S."/>
            <person name="Shin M."/>
            <person name="Vergez L."/>
            <person name="Schmutz J."/>
            <person name="Larimer F."/>
            <person name="Land M."/>
            <person name="Kyrpides N."/>
            <person name="Lykidis A."/>
            <person name="Richardson P."/>
        </authorList>
    </citation>
    <scope>NUCLEOTIDE SEQUENCE [LARGE SCALE GENOMIC DNA]</scope>
    <source>
        <strain evidence="2">383</strain>
    </source>
</reference>
<sequence length="93" mass="9943">MRRNGRTSCATAGATERFLRSMVGHRPRYTEVAMLQYVKSLLRDERGVSSLEYAVLAGIVVVALAAVGVILSSTSGGLPSVFTTLINKVTSLI</sequence>
<name>Q394E3_BURL3</name>
<dbReference type="HOGENOM" id="CLU_2394124_0_0_4"/>
<keyword evidence="1" id="KW-0812">Transmembrane</keyword>
<dbReference type="KEGG" id="bur:Bcep18194_B2060"/>
<dbReference type="AlphaFoldDB" id="Q394E3"/>